<gene>
    <name evidence="3" type="ORF">EJQ19_13555</name>
</gene>
<dbReference type="OrthoDB" id="2678508at2"/>
<evidence type="ECO:0000313" key="3">
    <source>
        <dbReference type="EMBL" id="RTE09392.1"/>
    </source>
</evidence>
<dbReference type="Pfam" id="PF01814">
    <property type="entry name" value="Hemerythrin"/>
    <property type="match status" value="1"/>
</dbReference>
<comment type="caution">
    <text evidence="3">The sequence shown here is derived from an EMBL/GenBank/DDBJ whole genome shotgun (WGS) entry which is preliminary data.</text>
</comment>
<reference evidence="3 4" key="1">
    <citation type="submission" date="2018-12" db="EMBL/GenBank/DDBJ databases">
        <title>Bacillus ochoae sp. nov., Paenibacillus whitsoniae sp. nov., Paenibacillus spiritus sp. nov. Isolated from the Mars Exploration Rover during spacecraft assembly.</title>
        <authorList>
            <person name="Seuylemezian A."/>
            <person name="Vaishampayan P."/>
        </authorList>
    </citation>
    <scope>NUCLEOTIDE SEQUENCE [LARGE SCALE GENOMIC DNA]</scope>
    <source>
        <strain evidence="3 4">MER 54</strain>
    </source>
</reference>
<organism evidence="3 4">
    <name type="scientific">Paenibacillus whitsoniae</name>
    <dbReference type="NCBI Taxonomy" id="2496558"/>
    <lineage>
        <taxon>Bacteria</taxon>
        <taxon>Bacillati</taxon>
        <taxon>Bacillota</taxon>
        <taxon>Bacilli</taxon>
        <taxon>Bacillales</taxon>
        <taxon>Paenibacillaceae</taxon>
        <taxon>Paenibacillus</taxon>
    </lineage>
</organism>
<dbReference type="InterPro" id="IPR012312">
    <property type="entry name" value="Hemerythrin-like"/>
</dbReference>
<keyword evidence="1" id="KW-0175">Coiled coil</keyword>
<dbReference type="Gene3D" id="1.20.120.520">
    <property type="entry name" value="nmb1532 protein domain like"/>
    <property type="match status" value="1"/>
</dbReference>
<name>A0A430JEC3_9BACL</name>
<feature type="coiled-coil region" evidence="1">
    <location>
        <begin position="51"/>
        <end position="78"/>
    </location>
</feature>
<accession>A0A430JEC3</accession>
<dbReference type="EMBL" id="RXHU01000034">
    <property type="protein sequence ID" value="RTE09392.1"/>
    <property type="molecule type" value="Genomic_DNA"/>
</dbReference>
<sequence length="210" mass="24309">MLMRNWGSFFMRTGMREELIHAGYLDEMKEGGCRMNDRLSIQTNRAGLVQQRDFRELAQRLKEEHVQMREQLAEIRATASALFSLDDCSIGMCKLIKLQDAILCLIEELEQHSEWEDQELFPSLQSYLHPTMALSVARSIIVLEQDHDLAKRVVQSYVNGVNAMRVPIDEDFLHVMASELLTACLLLLKHFTLEEELVYPLLDRIVEQIS</sequence>
<protein>
    <recommendedName>
        <fullName evidence="2">Hemerythrin-like domain-containing protein</fullName>
    </recommendedName>
</protein>
<evidence type="ECO:0000313" key="4">
    <source>
        <dbReference type="Proteomes" id="UP000276128"/>
    </source>
</evidence>
<feature type="domain" description="Hemerythrin-like" evidence="2">
    <location>
        <begin position="59"/>
        <end position="157"/>
    </location>
</feature>
<keyword evidence="4" id="KW-1185">Reference proteome</keyword>
<dbReference type="AlphaFoldDB" id="A0A430JEC3"/>
<dbReference type="Proteomes" id="UP000276128">
    <property type="component" value="Unassembled WGS sequence"/>
</dbReference>
<evidence type="ECO:0000259" key="2">
    <source>
        <dbReference type="Pfam" id="PF01814"/>
    </source>
</evidence>
<evidence type="ECO:0000256" key="1">
    <source>
        <dbReference type="SAM" id="Coils"/>
    </source>
</evidence>
<proteinExistence type="predicted"/>